<dbReference type="AlphaFoldDB" id="A0A2U3D9A2"/>
<dbReference type="Pfam" id="PF13181">
    <property type="entry name" value="TPR_8"/>
    <property type="match status" value="1"/>
</dbReference>
<dbReference type="EMBL" id="MPDK01000008">
    <property type="protein sequence ID" value="PWI57860.1"/>
    <property type="molecule type" value="Genomic_DNA"/>
</dbReference>
<feature type="domain" description="Glycosyltransferase 2-like" evidence="2">
    <location>
        <begin position="2"/>
        <end position="93"/>
    </location>
</feature>
<dbReference type="PROSITE" id="PS50005">
    <property type="entry name" value="TPR"/>
    <property type="match status" value="1"/>
</dbReference>
<evidence type="ECO:0000313" key="4">
    <source>
        <dbReference type="Proteomes" id="UP000245380"/>
    </source>
</evidence>
<name>A0A2U3D9A2_SULT2</name>
<dbReference type="Pfam" id="PF13432">
    <property type="entry name" value="TPR_16"/>
    <property type="match status" value="1"/>
</dbReference>
<dbReference type="CDD" id="cd02511">
    <property type="entry name" value="Beta4Glucosyltransferase"/>
    <property type="match status" value="1"/>
</dbReference>
<sequence>MAECLRSVEGIVDEIVLVDTGSTDCTLDIARQFGARYYSVAWTPDFSKMRNLSLHFATKDYILVLDADEVLTLKGCASIRRSLEEFPNADAFFVHILNQTDGEGMIEVEESLNVRLFRNNPQYRYQGALHEQIAESILHANPPGVIFDSDIELLHRGYLKNVVLKKHKKKRNLDIALREIKLHPEDGFRMFNLGVEYVRDRQLDQALSVFHAVHEKVNPSALWVSRFYKVYISTLMQAGKWEEADQVLEEAVKLFPDYTDLVYLKGVYYSQRGEWILALQHYATCIEMGDPPIPPYTIEKGISSYRAYFAMGYSFGAIGKIAEAAVAYRQAFEQNPSFTQAFLRFSNFLLREDTSNATLDYLRSIAALSGGNQFALLGISLALSDQFEQAKEYLERAERTSDVVEHLILTYVCLDERESLRELLEQYDPEGELQARVQRYLFERGRKMIHLGIEKFPESSLLSKLKEEYEKGFR</sequence>
<dbReference type="InterPro" id="IPR001173">
    <property type="entry name" value="Glyco_trans_2-like"/>
</dbReference>
<dbReference type="SUPFAM" id="SSF53448">
    <property type="entry name" value="Nucleotide-diphospho-sugar transferases"/>
    <property type="match status" value="1"/>
</dbReference>
<feature type="repeat" description="TPR" evidence="1">
    <location>
        <begin position="305"/>
        <end position="338"/>
    </location>
</feature>
<dbReference type="Proteomes" id="UP000245380">
    <property type="component" value="Unassembled WGS sequence"/>
</dbReference>
<accession>A0A2U3D9A2</accession>
<dbReference type="SMART" id="SM00028">
    <property type="entry name" value="TPR"/>
    <property type="match status" value="4"/>
</dbReference>
<dbReference type="Pfam" id="PF00535">
    <property type="entry name" value="Glycos_transf_2"/>
    <property type="match status" value="1"/>
</dbReference>
<organism evidence="3 4">
    <name type="scientific">Sulfoacidibacillus thermotolerans</name>
    <name type="common">Acidibacillus sulfuroxidans</name>
    <dbReference type="NCBI Taxonomy" id="1765684"/>
    <lineage>
        <taxon>Bacteria</taxon>
        <taxon>Bacillati</taxon>
        <taxon>Bacillota</taxon>
        <taxon>Bacilli</taxon>
        <taxon>Bacillales</taxon>
        <taxon>Alicyclobacillaceae</taxon>
        <taxon>Sulfoacidibacillus</taxon>
    </lineage>
</organism>
<comment type="caution">
    <text evidence="3">The sequence shown here is derived from an EMBL/GenBank/DDBJ whole genome shotgun (WGS) entry which is preliminary data.</text>
</comment>
<dbReference type="PANTHER" id="PTHR43630">
    <property type="entry name" value="POLY-BETA-1,6-N-ACETYL-D-GLUCOSAMINE SYNTHASE"/>
    <property type="match status" value="1"/>
</dbReference>
<dbReference type="Gene3D" id="1.25.40.10">
    <property type="entry name" value="Tetratricopeptide repeat domain"/>
    <property type="match status" value="2"/>
</dbReference>
<keyword evidence="4" id="KW-1185">Reference proteome</keyword>
<keyword evidence="1" id="KW-0802">TPR repeat</keyword>
<dbReference type="Gene3D" id="3.90.550.10">
    <property type="entry name" value="Spore Coat Polysaccharide Biosynthesis Protein SpsA, Chain A"/>
    <property type="match status" value="1"/>
</dbReference>
<protein>
    <recommendedName>
        <fullName evidence="2">Glycosyltransferase 2-like domain-containing protein</fullName>
    </recommendedName>
</protein>
<evidence type="ECO:0000256" key="1">
    <source>
        <dbReference type="PROSITE-ProRule" id="PRU00339"/>
    </source>
</evidence>
<evidence type="ECO:0000313" key="3">
    <source>
        <dbReference type="EMBL" id="PWI57860.1"/>
    </source>
</evidence>
<proteinExistence type="predicted"/>
<dbReference type="SUPFAM" id="SSF81901">
    <property type="entry name" value="HCP-like"/>
    <property type="match status" value="1"/>
</dbReference>
<reference evidence="3 4" key="1">
    <citation type="submission" date="2016-11" db="EMBL/GenBank/DDBJ databases">
        <title>Comparative genomics of Acidibacillus ferroxidans species.</title>
        <authorList>
            <person name="Oliveira G."/>
            <person name="Nunes G."/>
            <person name="Oliveira R."/>
            <person name="Araujo F."/>
            <person name="Salim A."/>
            <person name="Scholte L."/>
            <person name="Morais D."/>
            <person name="Nancucheo I."/>
            <person name="Johnson D.B."/>
            <person name="Grail B."/>
            <person name="Bittencourt J."/>
            <person name="Valadares R."/>
        </authorList>
    </citation>
    <scope>NUCLEOTIDE SEQUENCE [LARGE SCALE GENOMIC DNA]</scope>
    <source>
        <strain evidence="3 4">Y002</strain>
    </source>
</reference>
<dbReference type="InterPro" id="IPR019734">
    <property type="entry name" value="TPR_rpt"/>
</dbReference>
<dbReference type="InterPro" id="IPR011990">
    <property type="entry name" value="TPR-like_helical_dom_sf"/>
</dbReference>
<dbReference type="InterPro" id="IPR029044">
    <property type="entry name" value="Nucleotide-diphossugar_trans"/>
</dbReference>
<gene>
    <name evidence="3" type="ORF">BM613_06670</name>
</gene>
<dbReference type="PANTHER" id="PTHR43630:SF2">
    <property type="entry name" value="GLYCOSYLTRANSFERASE"/>
    <property type="match status" value="1"/>
</dbReference>
<evidence type="ECO:0000259" key="2">
    <source>
        <dbReference type="Pfam" id="PF00535"/>
    </source>
</evidence>